<protein>
    <recommendedName>
        <fullName evidence="3">tRNA threonylcarbamoyladenosine biosynthesis protein TsaE</fullName>
    </recommendedName>
    <alternativeName>
        <fullName evidence="11">t(6)A37 threonylcarbamoyladenosine biosynthesis protein TsaE</fullName>
    </alternativeName>
</protein>
<dbReference type="PANTHER" id="PTHR33540">
    <property type="entry name" value="TRNA THREONYLCARBAMOYLADENOSINE BIOSYNTHESIS PROTEIN TSAE"/>
    <property type="match status" value="1"/>
</dbReference>
<evidence type="ECO:0000256" key="4">
    <source>
        <dbReference type="ARBA" id="ARBA00022490"/>
    </source>
</evidence>
<dbReference type="InterPro" id="IPR003442">
    <property type="entry name" value="T6A_TsaE"/>
</dbReference>
<keyword evidence="8" id="KW-0067">ATP-binding</keyword>
<evidence type="ECO:0000256" key="3">
    <source>
        <dbReference type="ARBA" id="ARBA00019010"/>
    </source>
</evidence>
<dbReference type="EMBL" id="JAMTCG010000003">
    <property type="protein sequence ID" value="MCP2160412.1"/>
    <property type="molecule type" value="Genomic_DNA"/>
</dbReference>
<dbReference type="PANTHER" id="PTHR33540:SF2">
    <property type="entry name" value="TRNA THREONYLCARBAMOYLADENOSINE BIOSYNTHESIS PROTEIN TSAE"/>
    <property type="match status" value="1"/>
</dbReference>
<dbReference type="NCBIfam" id="TIGR00150">
    <property type="entry name" value="T6A_YjeE"/>
    <property type="match status" value="1"/>
</dbReference>
<evidence type="ECO:0000256" key="9">
    <source>
        <dbReference type="ARBA" id="ARBA00022842"/>
    </source>
</evidence>
<dbReference type="Gene3D" id="3.40.50.300">
    <property type="entry name" value="P-loop containing nucleotide triphosphate hydrolases"/>
    <property type="match status" value="1"/>
</dbReference>
<comment type="similarity">
    <text evidence="2">Belongs to the TsaE family.</text>
</comment>
<keyword evidence="5" id="KW-0819">tRNA processing</keyword>
<organism evidence="12 13">
    <name type="scientific">Williamsia serinedens</name>
    <dbReference type="NCBI Taxonomy" id="391736"/>
    <lineage>
        <taxon>Bacteria</taxon>
        <taxon>Bacillati</taxon>
        <taxon>Actinomycetota</taxon>
        <taxon>Actinomycetes</taxon>
        <taxon>Mycobacteriales</taxon>
        <taxon>Nocardiaceae</taxon>
        <taxon>Williamsia</taxon>
    </lineage>
</organism>
<evidence type="ECO:0000256" key="10">
    <source>
        <dbReference type="ARBA" id="ARBA00024908"/>
    </source>
</evidence>
<evidence type="ECO:0000256" key="1">
    <source>
        <dbReference type="ARBA" id="ARBA00004496"/>
    </source>
</evidence>
<reference evidence="12 13" key="1">
    <citation type="submission" date="2022-06" db="EMBL/GenBank/DDBJ databases">
        <title>Genomic Encyclopedia of Archaeal and Bacterial Type Strains, Phase II (KMG-II): from individual species to whole genera.</title>
        <authorList>
            <person name="Goeker M."/>
        </authorList>
    </citation>
    <scope>NUCLEOTIDE SEQUENCE [LARGE SCALE GENOMIC DNA]</scope>
    <source>
        <strain evidence="12 13">DSM 45037</strain>
    </source>
</reference>
<comment type="caution">
    <text evidence="12">The sequence shown here is derived from an EMBL/GenBank/DDBJ whole genome shotgun (WGS) entry which is preliminary data.</text>
</comment>
<keyword evidence="9" id="KW-0460">Magnesium</keyword>
<gene>
    <name evidence="12" type="ORF">LX12_001599</name>
</gene>
<dbReference type="SUPFAM" id="SSF52540">
    <property type="entry name" value="P-loop containing nucleoside triphosphate hydrolases"/>
    <property type="match status" value="1"/>
</dbReference>
<keyword evidence="6" id="KW-0479">Metal-binding</keyword>
<comment type="subcellular location">
    <subcellularLocation>
        <location evidence="1">Cytoplasm</location>
    </subcellularLocation>
</comment>
<evidence type="ECO:0000313" key="13">
    <source>
        <dbReference type="Proteomes" id="UP001205740"/>
    </source>
</evidence>
<keyword evidence="4" id="KW-0963">Cytoplasm</keyword>
<evidence type="ECO:0000256" key="7">
    <source>
        <dbReference type="ARBA" id="ARBA00022741"/>
    </source>
</evidence>
<evidence type="ECO:0000256" key="11">
    <source>
        <dbReference type="ARBA" id="ARBA00032441"/>
    </source>
</evidence>
<keyword evidence="13" id="KW-1185">Reference proteome</keyword>
<dbReference type="Proteomes" id="UP001205740">
    <property type="component" value="Unassembled WGS sequence"/>
</dbReference>
<accession>A0ABT1GZH7</accession>
<proteinExistence type="inferred from homology"/>
<name>A0ABT1GZH7_9NOCA</name>
<keyword evidence="7" id="KW-0547">Nucleotide-binding</keyword>
<evidence type="ECO:0000256" key="2">
    <source>
        <dbReference type="ARBA" id="ARBA00007599"/>
    </source>
</evidence>
<evidence type="ECO:0000256" key="8">
    <source>
        <dbReference type="ARBA" id="ARBA00022840"/>
    </source>
</evidence>
<dbReference type="Pfam" id="PF02367">
    <property type="entry name" value="TsaE"/>
    <property type="match status" value="1"/>
</dbReference>
<comment type="function">
    <text evidence="10">Required for the formation of a threonylcarbamoyl group on adenosine at position 37 (t(6)A37) in tRNAs that read codons beginning with adenine. Is involved in the transfer of the threonylcarbamoyl moiety of threonylcarbamoyl-AMP (TC-AMP) to the N6 group of A37, together with TsaD and TsaB. TsaE seems to play an indirect role in the t(6)A biosynthesis pathway, possibly in regulating the core enzymatic function of TsaD.</text>
</comment>
<dbReference type="InterPro" id="IPR027417">
    <property type="entry name" value="P-loop_NTPase"/>
</dbReference>
<evidence type="ECO:0000256" key="6">
    <source>
        <dbReference type="ARBA" id="ARBA00022723"/>
    </source>
</evidence>
<evidence type="ECO:0000256" key="5">
    <source>
        <dbReference type="ARBA" id="ARBA00022694"/>
    </source>
</evidence>
<sequence>MSDLAHHRLLPTVADTEALGAELGGTLTAGDLVVLDGPLGAGKTALARGIGAGLGVAGRISSPTFIMARDHRPGRPDGVGMVHVDAYRLGSTGGDVLADLDALDLDTDLTERVVVVEWGAGVVERLADRHLLVRLRRGDDTDERTATWDWIDAAP</sequence>
<evidence type="ECO:0000313" key="12">
    <source>
        <dbReference type="EMBL" id="MCP2160412.1"/>
    </source>
</evidence>
<dbReference type="RefSeq" id="WP_253654011.1">
    <property type="nucleotide sequence ID" value="NZ_BAAAOE010000003.1"/>
</dbReference>